<evidence type="ECO:0000313" key="2">
    <source>
        <dbReference type="EMBL" id="PIT86206.1"/>
    </source>
</evidence>
<keyword evidence="1" id="KW-0812">Transmembrane</keyword>
<dbReference type="AlphaFoldDB" id="A0A2M6W092"/>
<reference evidence="3" key="1">
    <citation type="submission" date="2017-09" db="EMBL/GenBank/DDBJ databases">
        <title>Depth-based differentiation of microbial function through sediment-hosted aquifers and enrichment of novel symbionts in the deep terrestrial subsurface.</title>
        <authorList>
            <person name="Probst A.J."/>
            <person name="Ladd B."/>
            <person name="Jarett J.K."/>
            <person name="Geller-Mcgrath D.E."/>
            <person name="Sieber C.M.K."/>
            <person name="Emerson J.B."/>
            <person name="Anantharaman K."/>
            <person name="Thomas B.C."/>
            <person name="Malmstrom R."/>
            <person name="Stieglmeier M."/>
            <person name="Klingl A."/>
            <person name="Woyke T."/>
            <person name="Ryan C.M."/>
            <person name="Banfield J.F."/>
        </authorList>
    </citation>
    <scope>NUCLEOTIDE SEQUENCE [LARGE SCALE GENOMIC DNA]</scope>
</reference>
<comment type="caution">
    <text evidence="2">The sequence shown here is derived from an EMBL/GenBank/DDBJ whole genome shotgun (WGS) entry which is preliminary data.</text>
</comment>
<feature type="transmembrane region" description="Helical" evidence="1">
    <location>
        <begin position="69"/>
        <end position="87"/>
    </location>
</feature>
<gene>
    <name evidence="2" type="ORF">COU33_04435</name>
</gene>
<keyword evidence="1" id="KW-1133">Transmembrane helix</keyword>
<dbReference type="EMBL" id="PFBZ01000190">
    <property type="protein sequence ID" value="PIT86206.1"/>
    <property type="molecule type" value="Genomic_DNA"/>
</dbReference>
<evidence type="ECO:0000256" key="1">
    <source>
        <dbReference type="SAM" id="Phobius"/>
    </source>
</evidence>
<evidence type="ECO:0000313" key="3">
    <source>
        <dbReference type="Proteomes" id="UP000229362"/>
    </source>
</evidence>
<organism evidence="2 3">
    <name type="scientific">Candidatus Magasanikbacteria bacterium CG10_big_fil_rev_8_21_14_0_10_43_6</name>
    <dbReference type="NCBI Taxonomy" id="1974650"/>
    <lineage>
        <taxon>Bacteria</taxon>
        <taxon>Candidatus Magasanikiibacteriota</taxon>
    </lineage>
</organism>
<proteinExistence type="predicted"/>
<dbReference type="Proteomes" id="UP000229362">
    <property type="component" value="Unassembled WGS sequence"/>
</dbReference>
<name>A0A2M6W092_9BACT</name>
<accession>A0A2M6W092</accession>
<sequence>MNQGLYPIKLYLKHLPNAIMMSLSLLMNVLMWGWLLWYIRPQSDLIFLHYNVLFGVDLIGHWYQVLTVPVMGLCIIVVNNVLGWFFFRKDKFIAYLLGAVVVISHVFLVLVAMLLVFINV</sequence>
<feature type="transmembrane region" description="Helical" evidence="1">
    <location>
        <begin position="94"/>
        <end position="118"/>
    </location>
</feature>
<keyword evidence="1" id="KW-0472">Membrane</keyword>
<feature type="transmembrane region" description="Helical" evidence="1">
    <location>
        <begin position="18"/>
        <end position="38"/>
    </location>
</feature>
<protein>
    <submittedName>
        <fullName evidence="2">Uncharacterized protein</fullName>
    </submittedName>
</protein>